<keyword evidence="1" id="KW-0010">Activator</keyword>
<organism evidence="3 4">
    <name type="scientific">Pedobacter steynii</name>
    <dbReference type="NCBI Taxonomy" id="430522"/>
    <lineage>
        <taxon>Bacteria</taxon>
        <taxon>Pseudomonadati</taxon>
        <taxon>Bacteroidota</taxon>
        <taxon>Sphingobacteriia</taxon>
        <taxon>Sphingobacteriales</taxon>
        <taxon>Sphingobacteriaceae</taxon>
        <taxon>Pedobacter</taxon>
    </lineage>
</organism>
<dbReference type="GO" id="GO:0003677">
    <property type="term" value="F:DNA binding"/>
    <property type="evidence" value="ECO:0007669"/>
    <property type="project" value="InterPro"/>
</dbReference>
<evidence type="ECO:0000256" key="1">
    <source>
        <dbReference type="ARBA" id="ARBA00023159"/>
    </source>
</evidence>
<dbReference type="Pfam" id="PF02805">
    <property type="entry name" value="Ada_Zn_binding"/>
    <property type="match status" value="1"/>
</dbReference>
<dbReference type="InterPro" id="IPR004026">
    <property type="entry name" value="Ada_DNA_repair_Zn-bd"/>
</dbReference>
<feature type="domain" description="Ada DNA repair metal-binding" evidence="2">
    <location>
        <begin position="31"/>
        <end position="74"/>
    </location>
</feature>
<keyword evidence="4" id="KW-1185">Reference proteome</keyword>
<evidence type="ECO:0000259" key="2">
    <source>
        <dbReference type="Pfam" id="PF02805"/>
    </source>
</evidence>
<dbReference type="AlphaFoldDB" id="A0A1G9ZGI2"/>
<dbReference type="InterPro" id="IPR035451">
    <property type="entry name" value="Ada-like_dom_sf"/>
</dbReference>
<dbReference type="GO" id="GO:0008168">
    <property type="term" value="F:methyltransferase activity"/>
    <property type="evidence" value="ECO:0007669"/>
    <property type="project" value="InterPro"/>
</dbReference>
<gene>
    <name evidence="3" type="ORF">SAMN05421820_106467</name>
</gene>
<name>A0A1G9ZGI2_9SPHI</name>
<protein>
    <submittedName>
        <fullName evidence="3">Metal binding domain of Ada</fullName>
    </submittedName>
</protein>
<dbReference type="EMBL" id="FNGY01000006">
    <property type="protein sequence ID" value="SDN20500.1"/>
    <property type="molecule type" value="Genomic_DNA"/>
</dbReference>
<evidence type="ECO:0000313" key="4">
    <source>
        <dbReference type="Proteomes" id="UP000183200"/>
    </source>
</evidence>
<dbReference type="Gene3D" id="3.40.10.10">
    <property type="entry name" value="DNA Methylphosphotriester Repair Domain"/>
    <property type="match status" value="1"/>
</dbReference>
<dbReference type="GO" id="GO:0006281">
    <property type="term" value="P:DNA repair"/>
    <property type="evidence" value="ECO:0007669"/>
    <property type="project" value="InterPro"/>
</dbReference>
<dbReference type="SUPFAM" id="SSF57884">
    <property type="entry name" value="Ada DNA repair protein, N-terminal domain (N-Ada 10)"/>
    <property type="match status" value="1"/>
</dbReference>
<dbReference type="OrthoDB" id="894286at2"/>
<dbReference type="Proteomes" id="UP000183200">
    <property type="component" value="Unassembled WGS sequence"/>
</dbReference>
<dbReference type="GO" id="GO:0006355">
    <property type="term" value="P:regulation of DNA-templated transcription"/>
    <property type="evidence" value="ECO:0007669"/>
    <property type="project" value="InterPro"/>
</dbReference>
<dbReference type="RefSeq" id="WP_074609909.1">
    <property type="nucleotide sequence ID" value="NZ_FNGY01000006.1"/>
</dbReference>
<evidence type="ECO:0000313" key="3">
    <source>
        <dbReference type="EMBL" id="SDN20500.1"/>
    </source>
</evidence>
<proteinExistence type="predicted"/>
<reference evidence="4" key="1">
    <citation type="submission" date="2016-10" db="EMBL/GenBank/DDBJ databases">
        <authorList>
            <person name="Varghese N."/>
            <person name="Submissions S."/>
        </authorList>
    </citation>
    <scope>NUCLEOTIDE SEQUENCE [LARGE SCALE GENOMIC DNA]</scope>
    <source>
        <strain evidence="4">DSM 19110</strain>
    </source>
</reference>
<sequence length="86" mass="9875">MIFHLSLGPDPDTRRRQLFSLIRAGKIKLGGYKKNKIYGLLNCASGKGMKVENRVFFKDENEALQAGYRPCARCLREAYKIWKSAH</sequence>
<accession>A0A1G9ZGI2</accession>
<dbReference type="STRING" id="430522.BFS30_15830"/>
<dbReference type="GO" id="GO:0008270">
    <property type="term" value="F:zinc ion binding"/>
    <property type="evidence" value="ECO:0007669"/>
    <property type="project" value="InterPro"/>
</dbReference>